<dbReference type="CDD" id="cd07989">
    <property type="entry name" value="LPLAT_AGPAT-like"/>
    <property type="match status" value="1"/>
</dbReference>
<evidence type="ECO:0000256" key="1">
    <source>
        <dbReference type="ARBA" id="ARBA00005189"/>
    </source>
</evidence>
<dbReference type="Proteomes" id="UP000461585">
    <property type="component" value="Unassembled WGS sequence"/>
</dbReference>
<keyword evidence="5 7" id="KW-0443">Lipid metabolism</keyword>
<keyword evidence="8" id="KW-1133">Transmembrane helix</keyword>
<reference evidence="10 11" key="1">
    <citation type="submission" date="2020-01" db="EMBL/GenBank/DDBJ databases">
        <title>Anaeroalcalibacter tamaniensis gen. nov., sp. nov., moderately halophilic strictly anaerobic fermenter bacterium from mud volcano of Taman peninsula.</title>
        <authorList>
            <person name="Frolova A."/>
            <person name="Merkel A.Y."/>
            <person name="Slobodkin A.I."/>
        </authorList>
    </citation>
    <scope>NUCLEOTIDE SEQUENCE [LARGE SCALE GENOMIC DNA]</scope>
    <source>
        <strain evidence="10 11">F-3ap</strain>
    </source>
</reference>
<gene>
    <name evidence="10" type="ORF">GXN74_00240</name>
</gene>
<keyword evidence="3 7" id="KW-0444">Lipid biosynthesis</keyword>
<dbReference type="PANTHER" id="PTHR10434">
    <property type="entry name" value="1-ACYL-SN-GLYCEROL-3-PHOSPHATE ACYLTRANSFERASE"/>
    <property type="match status" value="1"/>
</dbReference>
<name>A0A7X5HT68_9FIRM</name>
<dbReference type="GO" id="GO:0006654">
    <property type="term" value="P:phosphatidic acid biosynthetic process"/>
    <property type="evidence" value="ECO:0007669"/>
    <property type="project" value="TreeGrafter"/>
</dbReference>
<dbReference type="Pfam" id="PF01553">
    <property type="entry name" value="Acyltransferase"/>
    <property type="match status" value="1"/>
</dbReference>
<evidence type="ECO:0000256" key="3">
    <source>
        <dbReference type="ARBA" id="ARBA00022516"/>
    </source>
</evidence>
<dbReference type="GO" id="GO:0016020">
    <property type="term" value="C:membrane"/>
    <property type="evidence" value="ECO:0007669"/>
    <property type="project" value="InterPro"/>
</dbReference>
<evidence type="ECO:0000256" key="4">
    <source>
        <dbReference type="ARBA" id="ARBA00022679"/>
    </source>
</evidence>
<evidence type="ECO:0000256" key="6">
    <source>
        <dbReference type="ARBA" id="ARBA00023315"/>
    </source>
</evidence>
<comment type="domain">
    <text evidence="7">The HXXXXD motif is essential for acyltransferase activity and may constitute the binding site for the phosphate moiety of the glycerol-3-phosphate.</text>
</comment>
<comment type="pathway">
    <text evidence="1">Lipid metabolism.</text>
</comment>
<comment type="similarity">
    <text evidence="2 7">Belongs to the 1-acyl-sn-glycerol-3-phosphate acyltransferase family.</text>
</comment>
<dbReference type="InterPro" id="IPR004552">
    <property type="entry name" value="AGP_acyltrans"/>
</dbReference>
<dbReference type="InterPro" id="IPR002123">
    <property type="entry name" value="Plipid/glycerol_acylTrfase"/>
</dbReference>
<keyword evidence="8" id="KW-0472">Membrane</keyword>
<protein>
    <recommendedName>
        <fullName evidence="7">1-acyl-sn-glycerol-3-phosphate acyltransferase</fullName>
        <ecNumber evidence="7">2.3.1.51</ecNumber>
    </recommendedName>
</protein>
<dbReference type="SMART" id="SM00563">
    <property type="entry name" value="PlsC"/>
    <property type="match status" value="1"/>
</dbReference>
<comment type="catalytic activity">
    <reaction evidence="7">
        <text>a 1-acyl-sn-glycero-3-phosphate + an acyl-CoA = a 1,2-diacyl-sn-glycero-3-phosphate + CoA</text>
        <dbReference type="Rhea" id="RHEA:19709"/>
        <dbReference type="ChEBI" id="CHEBI:57287"/>
        <dbReference type="ChEBI" id="CHEBI:57970"/>
        <dbReference type="ChEBI" id="CHEBI:58342"/>
        <dbReference type="ChEBI" id="CHEBI:58608"/>
        <dbReference type="EC" id="2.3.1.51"/>
    </reaction>
</comment>
<dbReference type="GO" id="GO:0003841">
    <property type="term" value="F:1-acylglycerol-3-phosphate O-acyltransferase activity"/>
    <property type="evidence" value="ECO:0007669"/>
    <property type="project" value="UniProtKB-UniRule"/>
</dbReference>
<keyword evidence="7" id="KW-0594">Phospholipid biosynthesis</keyword>
<keyword evidence="7" id="KW-1208">Phospholipid metabolism</keyword>
<organism evidence="10 11">
    <name type="scientific">Anaerotalea alkaliphila</name>
    <dbReference type="NCBI Taxonomy" id="2662126"/>
    <lineage>
        <taxon>Bacteria</taxon>
        <taxon>Bacillati</taxon>
        <taxon>Bacillota</taxon>
        <taxon>Clostridia</taxon>
        <taxon>Eubacteriales</taxon>
        <taxon>Anaerotalea</taxon>
    </lineage>
</organism>
<evidence type="ECO:0000259" key="9">
    <source>
        <dbReference type="SMART" id="SM00563"/>
    </source>
</evidence>
<evidence type="ECO:0000313" key="10">
    <source>
        <dbReference type="EMBL" id="NDL66174.1"/>
    </source>
</evidence>
<keyword evidence="8" id="KW-0812">Transmembrane</keyword>
<dbReference type="EC" id="2.3.1.51" evidence="7"/>
<evidence type="ECO:0000256" key="5">
    <source>
        <dbReference type="ARBA" id="ARBA00023098"/>
    </source>
</evidence>
<keyword evidence="11" id="KW-1185">Reference proteome</keyword>
<dbReference type="NCBIfam" id="TIGR00530">
    <property type="entry name" value="AGP_acyltrn"/>
    <property type="match status" value="1"/>
</dbReference>
<accession>A0A7X5HT68</accession>
<evidence type="ECO:0000313" key="11">
    <source>
        <dbReference type="Proteomes" id="UP000461585"/>
    </source>
</evidence>
<evidence type="ECO:0000256" key="7">
    <source>
        <dbReference type="RuleBase" id="RU361267"/>
    </source>
</evidence>
<evidence type="ECO:0000256" key="2">
    <source>
        <dbReference type="ARBA" id="ARBA00008655"/>
    </source>
</evidence>
<dbReference type="PANTHER" id="PTHR10434:SF64">
    <property type="entry name" value="1-ACYL-SN-GLYCEROL-3-PHOSPHATE ACYLTRANSFERASE-RELATED"/>
    <property type="match status" value="1"/>
</dbReference>
<dbReference type="SUPFAM" id="SSF69593">
    <property type="entry name" value="Glycerol-3-phosphate (1)-acyltransferase"/>
    <property type="match status" value="1"/>
</dbReference>
<keyword evidence="6 7" id="KW-0012">Acyltransferase</keyword>
<keyword evidence="4 7" id="KW-0808">Transferase</keyword>
<dbReference type="RefSeq" id="WP_162368903.1">
    <property type="nucleotide sequence ID" value="NZ_JAAEEH010000001.1"/>
</dbReference>
<feature type="transmembrane region" description="Helical" evidence="8">
    <location>
        <begin position="6"/>
        <end position="24"/>
    </location>
</feature>
<evidence type="ECO:0000256" key="8">
    <source>
        <dbReference type="SAM" id="Phobius"/>
    </source>
</evidence>
<dbReference type="EMBL" id="JAAEEH010000001">
    <property type="protein sequence ID" value="NDL66174.1"/>
    <property type="molecule type" value="Genomic_DNA"/>
</dbReference>
<feature type="domain" description="Phospholipid/glycerol acyltransferase" evidence="9">
    <location>
        <begin position="73"/>
        <end position="187"/>
    </location>
</feature>
<dbReference type="AlphaFoldDB" id="A0A7X5HT68"/>
<comment type="caution">
    <text evidence="10">The sequence shown here is derived from an EMBL/GenBank/DDBJ whole genome shotgun (WGS) entry which is preliminary data.</text>
</comment>
<sequence>MKTIGWFIGFWIFQLVTLPFLLYYNSILKKSGDQERKDAFLYPFTRIWARLMVGMTGSTVEVEGTERLPVGNVLFVSNHQSNFDIPLLLGYVPKLKGFVAKVELKKLPVVNRWMEALDCIFLDRQNLRQSLAAIQLGIGKLKAGRSLVVFPEGTRSKGPEMGTFKKGSLKLAVKSGVPVVPVTIDGTYRLLEEKGRIQKAHVRVTIHPPLLVGGMTAEEKESLVERVFDIVKGPLDNKNDKQE</sequence>
<proteinExistence type="inferred from homology"/>